<feature type="non-terminal residue" evidence="3">
    <location>
        <position position="110"/>
    </location>
</feature>
<proteinExistence type="predicted"/>
<accession>A0ABR3FC73</accession>
<reference evidence="3 4" key="1">
    <citation type="submission" date="2024-02" db="EMBL/GenBank/DDBJ databases">
        <title>A draft genome for the cacao thread blight pathogen Marasmius crinis-equi.</title>
        <authorList>
            <person name="Cohen S.P."/>
            <person name="Baruah I.K."/>
            <person name="Amoako-Attah I."/>
            <person name="Bukari Y."/>
            <person name="Meinhardt L.W."/>
            <person name="Bailey B.A."/>
        </authorList>
    </citation>
    <scope>NUCLEOTIDE SEQUENCE [LARGE SCALE GENOMIC DNA]</scope>
    <source>
        <strain evidence="3 4">GH-76</strain>
    </source>
</reference>
<evidence type="ECO:0000256" key="1">
    <source>
        <dbReference type="ARBA" id="ARBA00022737"/>
    </source>
</evidence>
<keyword evidence="4" id="KW-1185">Reference proteome</keyword>
<dbReference type="EMBL" id="JBAHYK010000573">
    <property type="protein sequence ID" value="KAL0572852.1"/>
    <property type="molecule type" value="Genomic_DNA"/>
</dbReference>
<evidence type="ECO:0000313" key="3">
    <source>
        <dbReference type="EMBL" id="KAL0572852.1"/>
    </source>
</evidence>
<dbReference type="Proteomes" id="UP001465976">
    <property type="component" value="Unassembled WGS sequence"/>
</dbReference>
<keyword evidence="1" id="KW-0677">Repeat</keyword>
<name>A0ABR3FC73_9AGAR</name>
<evidence type="ECO:0000313" key="4">
    <source>
        <dbReference type="Proteomes" id="UP001465976"/>
    </source>
</evidence>
<evidence type="ECO:0000259" key="2">
    <source>
        <dbReference type="Pfam" id="PF24883"/>
    </source>
</evidence>
<protein>
    <recommendedName>
        <fullName evidence="2">Nephrocystin 3-like N-terminal domain-containing protein</fullName>
    </recommendedName>
</protein>
<dbReference type="Pfam" id="PF24883">
    <property type="entry name" value="NPHP3_N"/>
    <property type="match status" value="1"/>
</dbReference>
<comment type="caution">
    <text evidence="3">The sequence shown here is derived from an EMBL/GenBank/DDBJ whole genome shotgun (WGS) entry which is preliminary data.</text>
</comment>
<sequence length="110" mass="12422">MTIAKSCEQDGLVESFFFFRSDPNRNHPSVLILAIAHGLAVAHPLVREEINDRIRADWSILGARVEEQFQELVIRPITKICARAKDDPFVFEDPTLVIIDGLDECGDEET</sequence>
<dbReference type="InterPro" id="IPR056884">
    <property type="entry name" value="NPHP3-like_N"/>
</dbReference>
<feature type="domain" description="Nephrocystin 3-like N-terminal" evidence="2">
    <location>
        <begin position="9"/>
        <end position="109"/>
    </location>
</feature>
<organism evidence="3 4">
    <name type="scientific">Marasmius crinis-equi</name>
    <dbReference type="NCBI Taxonomy" id="585013"/>
    <lineage>
        <taxon>Eukaryota</taxon>
        <taxon>Fungi</taxon>
        <taxon>Dikarya</taxon>
        <taxon>Basidiomycota</taxon>
        <taxon>Agaricomycotina</taxon>
        <taxon>Agaricomycetes</taxon>
        <taxon>Agaricomycetidae</taxon>
        <taxon>Agaricales</taxon>
        <taxon>Marasmiineae</taxon>
        <taxon>Marasmiaceae</taxon>
        <taxon>Marasmius</taxon>
    </lineage>
</organism>
<gene>
    <name evidence="3" type="ORF">V5O48_009116</name>
</gene>